<dbReference type="PRINTS" id="PR00039">
    <property type="entry name" value="HTHLYSR"/>
</dbReference>
<dbReference type="PROSITE" id="PS50931">
    <property type="entry name" value="HTH_LYSR"/>
    <property type="match status" value="1"/>
</dbReference>
<dbReference type="SUPFAM" id="SSF46785">
    <property type="entry name" value="Winged helix' DNA-binding domain"/>
    <property type="match status" value="1"/>
</dbReference>
<gene>
    <name evidence="7" type="primary">oxyR_1</name>
    <name evidence="7" type="ORF">Lspi_2642</name>
</gene>
<dbReference type="PANTHER" id="PTHR30346">
    <property type="entry name" value="TRANSCRIPTIONAL DUAL REGULATOR HCAR-RELATED"/>
    <property type="match status" value="1"/>
</dbReference>
<accession>A0A0W0YX29</accession>
<dbReference type="CDD" id="cd08411">
    <property type="entry name" value="PBP2_OxyR"/>
    <property type="match status" value="1"/>
</dbReference>
<proteinExistence type="inferred from homology"/>
<dbReference type="GO" id="GO:0003700">
    <property type="term" value="F:DNA-binding transcription factor activity"/>
    <property type="evidence" value="ECO:0007669"/>
    <property type="project" value="InterPro"/>
</dbReference>
<reference evidence="7 8" key="1">
    <citation type="submission" date="2015-11" db="EMBL/GenBank/DDBJ databases">
        <title>Genomic analysis of 38 Legionella species identifies large and diverse effector repertoires.</title>
        <authorList>
            <person name="Burstein D."/>
            <person name="Amaro F."/>
            <person name="Zusman T."/>
            <person name="Lifshitz Z."/>
            <person name="Cohen O."/>
            <person name="Gilbert J.A."/>
            <person name="Pupko T."/>
            <person name="Shuman H.A."/>
            <person name="Segal G."/>
        </authorList>
    </citation>
    <scope>NUCLEOTIDE SEQUENCE [LARGE SCALE GENOMIC DNA]</scope>
    <source>
        <strain evidence="7 8">Mt.St.Helens-9</strain>
    </source>
</reference>
<organism evidence="7 8">
    <name type="scientific">Legionella spiritensis</name>
    <dbReference type="NCBI Taxonomy" id="452"/>
    <lineage>
        <taxon>Bacteria</taxon>
        <taxon>Pseudomonadati</taxon>
        <taxon>Pseudomonadota</taxon>
        <taxon>Gammaproteobacteria</taxon>
        <taxon>Legionellales</taxon>
        <taxon>Legionellaceae</taxon>
        <taxon>Legionella</taxon>
    </lineage>
</organism>
<dbReference type="Pfam" id="PF00126">
    <property type="entry name" value="HTH_1"/>
    <property type="match status" value="1"/>
</dbReference>
<dbReference type="InterPro" id="IPR036388">
    <property type="entry name" value="WH-like_DNA-bd_sf"/>
</dbReference>
<dbReference type="AlphaFoldDB" id="A0A0W0YX29"/>
<comment type="caution">
    <text evidence="7">The sequence shown here is derived from an EMBL/GenBank/DDBJ whole genome shotgun (WGS) entry which is preliminary data.</text>
</comment>
<dbReference type="STRING" id="452.Lspi_2642"/>
<dbReference type="SUPFAM" id="SSF53850">
    <property type="entry name" value="Periplasmic binding protein-like II"/>
    <property type="match status" value="1"/>
</dbReference>
<feature type="domain" description="HTH lysR-type" evidence="6">
    <location>
        <begin position="1"/>
        <end position="58"/>
    </location>
</feature>
<dbReference type="InterPro" id="IPR036390">
    <property type="entry name" value="WH_DNA-bd_sf"/>
</dbReference>
<dbReference type="GO" id="GO:0032993">
    <property type="term" value="C:protein-DNA complex"/>
    <property type="evidence" value="ECO:0007669"/>
    <property type="project" value="TreeGrafter"/>
</dbReference>
<dbReference type="PATRIC" id="fig|452.5.peg.2925"/>
<evidence type="ECO:0000256" key="2">
    <source>
        <dbReference type="ARBA" id="ARBA00023015"/>
    </source>
</evidence>
<evidence type="ECO:0000313" key="8">
    <source>
        <dbReference type="Proteomes" id="UP000054877"/>
    </source>
</evidence>
<name>A0A0W0YX29_LEGSP</name>
<keyword evidence="5" id="KW-0804">Transcription</keyword>
<evidence type="ECO:0000259" key="6">
    <source>
        <dbReference type="PROSITE" id="PS50931"/>
    </source>
</evidence>
<dbReference type="FunFam" id="1.10.10.10:FF:000001">
    <property type="entry name" value="LysR family transcriptional regulator"/>
    <property type="match status" value="1"/>
</dbReference>
<protein>
    <submittedName>
        <fullName evidence="7">Transcriptional regulator</fullName>
    </submittedName>
</protein>
<dbReference type="GO" id="GO:0003677">
    <property type="term" value="F:DNA binding"/>
    <property type="evidence" value="ECO:0007669"/>
    <property type="project" value="UniProtKB-KW"/>
</dbReference>
<dbReference type="InterPro" id="IPR005119">
    <property type="entry name" value="LysR_subst-bd"/>
</dbReference>
<dbReference type="Pfam" id="PF03466">
    <property type="entry name" value="LysR_substrate"/>
    <property type="match status" value="1"/>
</dbReference>
<dbReference type="EMBL" id="LNYX01000032">
    <property type="protein sequence ID" value="KTD61400.1"/>
    <property type="molecule type" value="Genomic_DNA"/>
</dbReference>
<keyword evidence="2" id="KW-0805">Transcription regulation</keyword>
<keyword evidence="3" id="KW-0238">DNA-binding</keyword>
<dbReference type="OrthoDB" id="5297026at2"/>
<dbReference type="PANTHER" id="PTHR30346:SF26">
    <property type="entry name" value="HYDROGEN PEROXIDE-INDUCIBLE GENES ACTIVATOR"/>
    <property type="match status" value="1"/>
</dbReference>
<evidence type="ECO:0000313" key="7">
    <source>
        <dbReference type="EMBL" id="KTD61400.1"/>
    </source>
</evidence>
<evidence type="ECO:0000256" key="3">
    <source>
        <dbReference type="ARBA" id="ARBA00023125"/>
    </source>
</evidence>
<dbReference type="Gene3D" id="3.40.190.10">
    <property type="entry name" value="Periplasmic binding protein-like II"/>
    <property type="match status" value="2"/>
</dbReference>
<evidence type="ECO:0000256" key="4">
    <source>
        <dbReference type="ARBA" id="ARBA00023159"/>
    </source>
</evidence>
<keyword evidence="4" id="KW-0010">Activator</keyword>
<dbReference type="Proteomes" id="UP000054877">
    <property type="component" value="Unassembled WGS sequence"/>
</dbReference>
<dbReference type="InterPro" id="IPR000847">
    <property type="entry name" value="LysR_HTH_N"/>
</dbReference>
<comment type="similarity">
    <text evidence="1">Belongs to the LysR transcriptional regulatory family.</text>
</comment>
<sequence length="300" mass="33177">MNLRDLQYFVTLAKTEHFGEAARACFVSQPTLSMQIKKLEGELGVVLFERDNKRVMLTGSGKQLLGRAKEILAQVVEMKEIAHAANDPLSGELRLGVIPTVAPYLLPLIMTRIQTSFPKLKIWLIEDKTHHLTDKLQGGELDAAIMAAPVPADFGSRMLYEEPFYFACAANYPLPENKPVILDQLVGQPVLLLDEGHCLREQAMSICQSVQAETMADFTATSLETLRFMVQAGLGVTLMPALATRDVSGSELKIRPFADSAPSRSITLYWRANSPRQLCLQALADVISPRVNMALQKLKP</sequence>
<dbReference type="RefSeq" id="WP_058484558.1">
    <property type="nucleotide sequence ID" value="NZ_CAAAII010000007.1"/>
</dbReference>
<dbReference type="Gene3D" id="1.10.10.10">
    <property type="entry name" value="Winged helix-like DNA-binding domain superfamily/Winged helix DNA-binding domain"/>
    <property type="match status" value="1"/>
</dbReference>
<keyword evidence="8" id="KW-1185">Reference proteome</keyword>
<evidence type="ECO:0000256" key="1">
    <source>
        <dbReference type="ARBA" id="ARBA00009437"/>
    </source>
</evidence>
<evidence type="ECO:0000256" key="5">
    <source>
        <dbReference type="ARBA" id="ARBA00023163"/>
    </source>
</evidence>